<evidence type="ECO:0000313" key="3">
    <source>
        <dbReference type="EMBL" id="PZG15864.1"/>
    </source>
</evidence>
<accession>A0A2W2FLC0</accession>
<dbReference type="AlphaFoldDB" id="A0A2W2FLC0"/>
<dbReference type="RefSeq" id="WP_111215117.1">
    <property type="nucleotide sequence ID" value="NZ_POTY01000116.1"/>
</dbReference>
<dbReference type="Proteomes" id="UP000248924">
    <property type="component" value="Unassembled WGS sequence"/>
</dbReference>
<keyword evidence="2" id="KW-1133">Transmembrane helix</keyword>
<evidence type="ECO:0000256" key="2">
    <source>
        <dbReference type="SAM" id="Phobius"/>
    </source>
</evidence>
<reference evidence="3 4" key="1">
    <citation type="submission" date="2018-01" db="EMBL/GenBank/DDBJ databases">
        <title>Draft genome sequence of Jishengella sp. NA12.</title>
        <authorList>
            <person name="Sahin N."/>
            <person name="Ay H."/>
            <person name="Saygin H."/>
        </authorList>
    </citation>
    <scope>NUCLEOTIDE SEQUENCE [LARGE SCALE GENOMIC DNA]</scope>
    <source>
        <strain evidence="3 4">NA12</strain>
    </source>
</reference>
<keyword evidence="2" id="KW-0472">Membrane</keyword>
<name>A0A2W2FLC0_9ACTN</name>
<feature type="region of interest" description="Disordered" evidence="1">
    <location>
        <begin position="264"/>
        <end position="303"/>
    </location>
</feature>
<evidence type="ECO:0000313" key="4">
    <source>
        <dbReference type="Proteomes" id="UP000248924"/>
    </source>
</evidence>
<proteinExistence type="predicted"/>
<dbReference type="OrthoDB" id="3673627at2"/>
<keyword evidence="2" id="KW-0812">Transmembrane</keyword>
<comment type="caution">
    <text evidence="3">The sequence shown here is derived from an EMBL/GenBank/DDBJ whole genome shotgun (WGS) entry which is preliminary data.</text>
</comment>
<dbReference type="EMBL" id="POTY01000116">
    <property type="protein sequence ID" value="PZG15864.1"/>
    <property type="molecule type" value="Genomic_DNA"/>
</dbReference>
<organism evidence="3 4">
    <name type="scientific">Micromonospora craterilacus</name>
    <dbReference type="NCBI Taxonomy" id="1655439"/>
    <lineage>
        <taxon>Bacteria</taxon>
        <taxon>Bacillati</taxon>
        <taxon>Actinomycetota</taxon>
        <taxon>Actinomycetes</taxon>
        <taxon>Micromonosporales</taxon>
        <taxon>Micromonosporaceae</taxon>
        <taxon>Micromonospora</taxon>
    </lineage>
</organism>
<keyword evidence="4" id="KW-1185">Reference proteome</keyword>
<sequence length="443" mass="47104">MTISDNQLRDVLHRATEHLSGPPGLLDEVRRGGRRRLARRRVVLAAVFAAVVAVPLGAAFQLSSGGRTNEVASPLLDGPTRGDLAGDEAYLRQVREAWQRHLRRGEETRLRGEPHIVWAGSTPAGPAAYLAQETETNPVVSSAGPDRVVAVAAFVEPTADGPRIKTVEMVTEAGPDSNSQATFLGPRRDVLLVLDTGRPVEFSPEMRYAPDGKIDRTYQRVTFEDGAAVLSVPPQQTKITVALSTTPVSQENVVHIDGAQKVLFADGDSPPEPQRLSRTLPGAEEAWGGDPSDPDYGTDRPGHEVGAGPEALAAYIDPAGVHTHDGSPRLSIYGATPDGRRLLLETLQYDDDPARVIALLARDNAPFQAVASAFADWGTPLPIRLRLPDNQGVLVAAEGAALSYRSGAGPWHDAGRNAALVPASTTEVRVTTASETATVPVTS</sequence>
<gene>
    <name evidence="3" type="ORF">C1I95_18745</name>
</gene>
<protein>
    <submittedName>
        <fullName evidence="3">Uncharacterized protein</fullName>
    </submittedName>
</protein>
<feature type="transmembrane region" description="Helical" evidence="2">
    <location>
        <begin position="42"/>
        <end position="62"/>
    </location>
</feature>
<evidence type="ECO:0000256" key="1">
    <source>
        <dbReference type="SAM" id="MobiDB-lite"/>
    </source>
</evidence>